<dbReference type="SMART" id="SM00640">
    <property type="entry name" value="Glyco_32"/>
    <property type="match status" value="1"/>
</dbReference>
<sequence>MNKLYYQFPGTWFGDCMPYGKDNDFYLFHQRDNRKPCPFGEPFGWDLAITSDFVDYKDMGIAIPRGTDEEQDQFIFAGSVFEGEGDYHAFYTGYNREYPKQGKPSQVLMHAVSDDLIHWTKTSDIMKFTPQAGYDPDDWRDPFVLRDEENKQYILILGARKEGPKTRQSGRTVKFTSKDLKEWKFEGDFWAPNLFVMHEMVDLFKIGDWWYHVVTEYSDRSKMIYRMSRNIDGPWIAPKDDAFDGRAYYAGRTFCLNGHRMLFGWVATKEDCDDRNNYEWAGTFVPHEIYQRKDGSLGVKIPDTVWNAFSEREKIEDFSIDSIGARSEKIIKKNCGDIFSFEADIMFEEGSHAFGIRCYDDPETEQAYQFIFHCNENRYICEKNPNWPWFTYLSQGSERPIELIPNKIYNIRLIIDDTIAVIYVDGVALSARMYTKPGDALGVFVSEGKIQVKNCTVSTKLKKRL</sequence>
<keyword evidence="3 6" id="KW-0378">Hydrolase</keyword>
<reference evidence="6 7" key="1">
    <citation type="submission" date="2013-06" db="EMBL/GenBank/DDBJ databases">
        <authorList>
            <person name="Weinstock G."/>
            <person name="Sodergren E."/>
            <person name="Clifton S."/>
            <person name="Fulton L."/>
            <person name="Fulton B."/>
            <person name="Courtney L."/>
            <person name="Fronick C."/>
            <person name="Harrison M."/>
            <person name="Strong C."/>
            <person name="Farmer C."/>
            <person name="Delahaunty K."/>
            <person name="Markovic C."/>
            <person name="Hall O."/>
            <person name="Minx P."/>
            <person name="Tomlinson C."/>
            <person name="Mitreva M."/>
            <person name="Nelson J."/>
            <person name="Hou S."/>
            <person name="Wollam A."/>
            <person name="Pepin K.H."/>
            <person name="Johnson M."/>
            <person name="Bhonagiri V."/>
            <person name="Nash W.E."/>
            <person name="Warren W."/>
            <person name="Chinwalla A."/>
            <person name="Mardis E.R."/>
            <person name="Wilson R.K."/>
        </authorList>
    </citation>
    <scope>NUCLEOTIDE SEQUENCE [LARGE SCALE GENOMIC DNA]</scope>
    <source>
        <strain evidence="6 7">ATCC 51271</strain>
    </source>
</reference>
<dbReference type="Gene3D" id="2.60.120.560">
    <property type="entry name" value="Exo-inulinase, domain 1"/>
    <property type="match status" value="1"/>
</dbReference>
<dbReference type="EMBL" id="ACIL03000019">
    <property type="protein sequence ID" value="ESL01846.1"/>
    <property type="molecule type" value="Genomic_DNA"/>
</dbReference>
<protein>
    <recommendedName>
        <fullName evidence="2">beta-fructofuranosidase</fullName>
        <ecNumber evidence="2">3.2.1.26</ecNumber>
    </recommendedName>
</protein>
<accession>V2Y2A6</accession>
<dbReference type="Gene3D" id="2.115.10.20">
    <property type="entry name" value="Glycosyl hydrolase domain, family 43"/>
    <property type="match status" value="1"/>
</dbReference>
<evidence type="ECO:0000259" key="5">
    <source>
        <dbReference type="Pfam" id="PF00251"/>
    </source>
</evidence>
<dbReference type="Pfam" id="PF00251">
    <property type="entry name" value="Glyco_hydro_32N"/>
    <property type="match status" value="1"/>
</dbReference>
<evidence type="ECO:0000313" key="7">
    <source>
        <dbReference type="Proteomes" id="UP000018227"/>
    </source>
</evidence>
<proteinExistence type="inferred from homology"/>
<dbReference type="PANTHER" id="PTHR43101">
    <property type="entry name" value="BETA-FRUCTOSIDASE"/>
    <property type="match status" value="1"/>
</dbReference>
<dbReference type="SUPFAM" id="SSF75005">
    <property type="entry name" value="Arabinanase/levansucrase/invertase"/>
    <property type="match status" value="1"/>
</dbReference>
<keyword evidence="7" id="KW-1185">Reference proteome</keyword>
<name>V2Y2A6_9FIRM</name>
<dbReference type="STRING" id="592026.GCWU0000282_002965"/>
<dbReference type="PANTHER" id="PTHR43101:SF1">
    <property type="entry name" value="BETA-FRUCTOSIDASE"/>
    <property type="match status" value="1"/>
</dbReference>
<dbReference type="InterPro" id="IPR051214">
    <property type="entry name" value="GH32_Enzymes"/>
</dbReference>
<dbReference type="HOGENOM" id="CLU_042071_0_0_9"/>
<evidence type="ECO:0000256" key="1">
    <source>
        <dbReference type="ARBA" id="ARBA00009902"/>
    </source>
</evidence>
<keyword evidence="4" id="KW-0326">Glycosidase</keyword>
<dbReference type="RefSeq" id="WP_023355807.1">
    <property type="nucleotide sequence ID" value="NZ_KI535370.1"/>
</dbReference>
<dbReference type="OrthoDB" id="9759709at2"/>
<evidence type="ECO:0000256" key="4">
    <source>
        <dbReference type="ARBA" id="ARBA00023295"/>
    </source>
</evidence>
<evidence type="ECO:0000313" key="6">
    <source>
        <dbReference type="EMBL" id="ESL01846.1"/>
    </source>
</evidence>
<dbReference type="eggNOG" id="COG1621">
    <property type="taxonomic scope" value="Bacteria"/>
</dbReference>
<dbReference type="InterPro" id="IPR013148">
    <property type="entry name" value="Glyco_hydro_32_N"/>
</dbReference>
<dbReference type="CDD" id="cd08995">
    <property type="entry name" value="GH32_EcAec43-like"/>
    <property type="match status" value="1"/>
</dbReference>
<dbReference type="InterPro" id="IPR001362">
    <property type="entry name" value="Glyco_hydro_32"/>
</dbReference>
<evidence type="ECO:0000256" key="2">
    <source>
        <dbReference type="ARBA" id="ARBA00012758"/>
    </source>
</evidence>
<dbReference type="InterPro" id="IPR023296">
    <property type="entry name" value="Glyco_hydro_beta-prop_sf"/>
</dbReference>
<dbReference type="SUPFAM" id="SSF49899">
    <property type="entry name" value="Concanavalin A-like lectins/glucanases"/>
    <property type="match status" value="1"/>
</dbReference>
<gene>
    <name evidence="6" type="ORF">GCWU0000282_002965</name>
</gene>
<comment type="caution">
    <text evidence="6">The sequence shown here is derived from an EMBL/GenBank/DDBJ whole genome shotgun (WGS) entry which is preliminary data.</text>
</comment>
<dbReference type="InterPro" id="IPR013320">
    <property type="entry name" value="ConA-like_dom_sf"/>
</dbReference>
<dbReference type="AlphaFoldDB" id="V2Y2A6"/>
<feature type="domain" description="Glycosyl hydrolase family 32 N-terminal" evidence="5">
    <location>
        <begin position="21"/>
        <end position="284"/>
    </location>
</feature>
<organism evidence="6 7">
    <name type="scientific">Catonella morbi ATCC 51271</name>
    <dbReference type="NCBI Taxonomy" id="592026"/>
    <lineage>
        <taxon>Bacteria</taxon>
        <taxon>Bacillati</taxon>
        <taxon>Bacillota</taxon>
        <taxon>Clostridia</taxon>
        <taxon>Lachnospirales</taxon>
        <taxon>Lachnospiraceae</taxon>
        <taxon>Catonella</taxon>
    </lineage>
</organism>
<dbReference type="EC" id="3.2.1.26" evidence="2"/>
<evidence type="ECO:0000256" key="3">
    <source>
        <dbReference type="ARBA" id="ARBA00022801"/>
    </source>
</evidence>
<dbReference type="GO" id="GO:0005975">
    <property type="term" value="P:carbohydrate metabolic process"/>
    <property type="evidence" value="ECO:0007669"/>
    <property type="project" value="InterPro"/>
</dbReference>
<dbReference type="GO" id="GO:0004564">
    <property type="term" value="F:beta-fructofuranosidase activity"/>
    <property type="evidence" value="ECO:0007669"/>
    <property type="project" value="UniProtKB-EC"/>
</dbReference>
<dbReference type="Proteomes" id="UP000018227">
    <property type="component" value="Unassembled WGS sequence"/>
</dbReference>
<comment type="similarity">
    <text evidence="1">Belongs to the glycosyl hydrolase 32 family.</text>
</comment>